<dbReference type="InterPro" id="IPR000406">
    <property type="entry name" value="Rho_GDI"/>
</dbReference>
<dbReference type="STRING" id="543379.A0A232EJH3"/>
<comment type="similarity">
    <text evidence="2">Belongs to the Rho GDI family.</text>
</comment>
<dbReference type="SUPFAM" id="SSF81296">
    <property type="entry name" value="E set domains"/>
    <property type="match status" value="1"/>
</dbReference>
<evidence type="ECO:0000256" key="1">
    <source>
        <dbReference type="ARBA" id="ARBA00004496"/>
    </source>
</evidence>
<keyword evidence="5" id="KW-1185">Reference proteome</keyword>
<dbReference type="InterPro" id="IPR014756">
    <property type="entry name" value="Ig_E-set"/>
</dbReference>
<dbReference type="InterPro" id="IPR024792">
    <property type="entry name" value="RhoGDI_dom_sf"/>
</dbReference>
<gene>
    <name evidence="4" type="ORF">TSAR_012376</name>
</gene>
<dbReference type="EMBL" id="NNAY01003996">
    <property type="protein sequence ID" value="OXU18517.1"/>
    <property type="molecule type" value="Genomic_DNA"/>
</dbReference>
<dbReference type="Pfam" id="PF02115">
    <property type="entry name" value="Rho_GDI"/>
    <property type="match status" value="1"/>
</dbReference>
<dbReference type="GO" id="GO:0005094">
    <property type="term" value="F:Rho GDP-dissociation inhibitor activity"/>
    <property type="evidence" value="ECO:0007669"/>
    <property type="project" value="InterPro"/>
</dbReference>
<evidence type="ECO:0000256" key="3">
    <source>
        <dbReference type="ARBA" id="ARBA00022490"/>
    </source>
</evidence>
<sequence>MELDLTEEVNYKILIDFIVQQEIVHGLKYVHKTYRLGVSAKKVVAEFLIHKCLRLHEFTVEFCYSCCQL</sequence>
<organism evidence="4 5">
    <name type="scientific">Trichomalopsis sarcophagae</name>
    <dbReference type="NCBI Taxonomy" id="543379"/>
    <lineage>
        <taxon>Eukaryota</taxon>
        <taxon>Metazoa</taxon>
        <taxon>Ecdysozoa</taxon>
        <taxon>Arthropoda</taxon>
        <taxon>Hexapoda</taxon>
        <taxon>Insecta</taxon>
        <taxon>Pterygota</taxon>
        <taxon>Neoptera</taxon>
        <taxon>Endopterygota</taxon>
        <taxon>Hymenoptera</taxon>
        <taxon>Apocrita</taxon>
        <taxon>Proctotrupomorpha</taxon>
        <taxon>Chalcidoidea</taxon>
        <taxon>Pteromalidae</taxon>
        <taxon>Pteromalinae</taxon>
        <taxon>Trichomalopsis</taxon>
    </lineage>
</organism>
<comment type="subcellular location">
    <subcellularLocation>
        <location evidence="1">Cytoplasm</location>
    </subcellularLocation>
</comment>
<proteinExistence type="inferred from homology"/>
<accession>A0A232EJH3</accession>
<dbReference type="Proteomes" id="UP000215335">
    <property type="component" value="Unassembled WGS sequence"/>
</dbReference>
<dbReference type="AlphaFoldDB" id="A0A232EJH3"/>
<reference evidence="4 5" key="1">
    <citation type="journal article" date="2017" name="Curr. Biol.">
        <title>The Evolution of Venom by Co-option of Single-Copy Genes.</title>
        <authorList>
            <person name="Martinson E.O."/>
            <person name="Mrinalini"/>
            <person name="Kelkar Y.D."/>
            <person name="Chang C.H."/>
            <person name="Werren J.H."/>
        </authorList>
    </citation>
    <scope>NUCLEOTIDE SEQUENCE [LARGE SCALE GENOMIC DNA]</scope>
    <source>
        <strain evidence="4 5">Alberta</strain>
        <tissue evidence="4">Whole body</tissue>
    </source>
</reference>
<dbReference type="Gene3D" id="2.70.50.30">
    <property type="entry name" value="Coagulation Factor XIII, subunit A, domain 1"/>
    <property type="match status" value="1"/>
</dbReference>
<evidence type="ECO:0000313" key="4">
    <source>
        <dbReference type="EMBL" id="OXU18517.1"/>
    </source>
</evidence>
<name>A0A232EJH3_9HYME</name>
<dbReference type="GO" id="GO:0005737">
    <property type="term" value="C:cytoplasm"/>
    <property type="evidence" value="ECO:0007669"/>
    <property type="project" value="UniProtKB-SubCell"/>
</dbReference>
<evidence type="ECO:0000256" key="2">
    <source>
        <dbReference type="ARBA" id="ARBA00009758"/>
    </source>
</evidence>
<protein>
    <submittedName>
        <fullName evidence="4">Uncharacterized protein</fullName>
    </submittedName>
</protein>
<evidence type="ECO:0000313" key="5">
    <source>
        <dbReference type="Proteomes" id="UP000215335"/>
    </source>
</evidence>
<dbReference type="GO" id="GO:0007266">
    <property type="term" value="P:Rho protein signal transduction"/>
    <property type="evidence" value="ECO:0007669"/>
    <property type="project" value="InterPro"/>
</dbReference>
<keyword evidence="3" id="KW-0963">Cytoplasm</keyword>
<comment type="caution">
    <text evidence="4">The sequence shown here is derived from an EMBL/GenBank/DDBJ whole genome shotgun (WGS) entry which is preliminary data.</text>
</comment>